<dbReference type="Proteomes" id="UP000264006">
    <property type="component" value="Plasmid pEDY32-46I"/>
</dbReference>
<dbReference type="AlphaFoldDB" id="A0A346Y706"/>
<geneLocation type="plasmid" evidence="3">
    <name>pedy32-46i</name>
</geneLocation>
<name>A0A346Y706_9ACTN</name>
<gene>
    <name evidence="2" type="ORF">DVS28_b0513</name>
</gene>
<keyword evidence="2" id="KW-0614">Plasmid</keyword>
<accession>A0A346Y706</accession>
<dbReference type="Gene3D" id="1.10.10.10">
    <property type="entry name" value="Winged helix-like DNA-binding domain superfamily/Winged helix DNA-binding domain"/>
    <property type="match status" value="1"/>
</dbReference>
<protein>
    <submittedName>
        <fullName evidence="2">Uncharacterized protein</fullName>
    </submittedName>
</protein>
<dbReference type="EMBL" id="CP031166">
    <property type="protein sequence ID" value="AXV10253.1"/>
    <property type="molecule type" value="Genomic_DNA"/>
</dbReference>
<feature type="coiled-coil region" evidence="1">
    <location>
        <begin position="76"/>
        <end position="110"/>
    </location>
</feature>
<organism evidence="2 3">
    <name type="scientific">Euzebya pacifica</name>
    <dbReference type="NCBI Taxonomy" id="1608957"/>
    <lineage>
        <taxon>Bacteria</taxon>
        <taxon>Bacillati</taxon>
        <taxon>Actinomycetota</taxon>
        <taxon>Nitriliruptoria</taxon>
        <taxon>Euzebyales</taxon>
    </lineage>
</organism>
<keyword evidence="1" id="KW-0175">Coiled coil</keyword>
<dbReference type="InterPro" id="IPR036388">
    <property type="entry name" value="WH-like_DNA-bd_sf"/>
</dbReference>
<evidence type="ECO:0000313" key="3">
    <source>
        <dbReference type="Proteomes" id="UP000264006"/>
    </source>
</evidence>
<evidence type="ECO:0000256" key="1">
    <source>
        <dbReference type="SAM" id="Coils"/>
    </source>
</evidence>
<reference evidence="2 3" key="1">
    <citation type="submission" date="2018-09" db="EMBL/GenBank/DDBJ databases">
        <title>Complete genome sequence of Euzebya sp. DY32-46 isolated from seawater of Pacific Ocean.</title>
        <authorList>
            <person name="Xu L."/>
            <person name="Wu Y.-H."/>
            <person name="Xu X.-W."/>
        </authorList>
    </citation>
    <scope>NUCLEOTIDE SEQUENCE [LARGE SCALE GENOMIC DNA]</scope>
    <source>
        <strain evidence="2 3">DY32-46</strain>
        <plasmid evidence="3">pedy32-46i</plasmid>
    </source>
</reference>
<dbReference type="KEGG" id="euz:DVS28_b0513"/>
<keyword evidence="3" id="KW-1185">Reference proteome</keyword>
<proteinExistence type="predicted"/>
<evidence type="ECO:0000313" key="2">
    <source>
        <dbReference type="EMBL" id="AXV10253.1"/>
    </source>
</evidence>
<sequence>MPVTAHEWIPIGQIAQEFGVSQSTLRNRTDRYQRAGLAERRSQSGTKATWHVRRDAVEAFAAGERPPQGSAETSGTSDLLAVVVELQQQLAEARANEDRLRSDLIAASDRIAEADRKIADLVQVNRTLLNGYDRASNPIG</sequence>